<accession>A0ABU0YHW5</accession>
<sequence>MRQLHSAVERATAPAGESLPPQEVRPLGAFENLFAAYCEEASATFTLMAELEGDITKVGIRRALDQVQARHPLLAVGIRRNASGRRVFVRSARAIPLKDLPTGAVPWELAAGLEIRRRFDVEAGPLMLASVRFEAKSVRMFFTFHHGIADGLSAAFIIQDFARALSGERLGSFFDAATLDRRLALLPREAPAVPEEAGPTDARGVLDPQALQRWGRGMSAMPIVASHGFARDFTRRLREVARFHDATVHAALSVALARAMGALRPWGRPICVMSPISLRGMLGVEGECGIFIGGGSAALDPAGDSFWDEARKARAALEPFMNNEAAHAMIAGMTAFRDNDDSPAGARAGFAAGFDFDAMLTNLGALPIEARHGRVRIKAVAGPIVLASVQDEHIVGVATLEDEMRLTYTSVAPLSGLLKRVEKKLFEACAGW</sequence>
<dbReference type="InterPro" id="IPR001242">
    <property type="entry name" value="Condensation_dom"/>
</dbReference>
<gene>
    <name evidence="3" type="ORF">Q8A70_03845</name>
</gene>
<dbReference type="Gene3D" id="3.30.559.10">
    <property type="entry name" value="Chloramphenicol acetyltransferase-like domain"/>
    <property type="match status" value="1"/>
</dbReference>
<evidence type="ECO:0000313" key="4">
    <source>
        <dbReference type="Proteomes" id="UP001230156"/>
    </source>
</evidence>
<proteinExistence type="predicted"/>
<dbReference type="PANTHER" id="PTHR28037:SF1">
    <property type="entry name" value="ALCOHOL O-ACETYLTRANSFERASE 1-RELATED"/>
    <property type="match status" value="1"/>
</dbReference>
<evidence type="ECO:0000259" key="2">
    <source>
        <dbReference type="Pfam" id="PF00668"/>
    </source>
</evidence>
<feature type="domain" description="Condensation" evidence="2">
    <location>
        <begin position="46"/>
        <end position="164"/>
    </location>
</feature>
<evidence type="ECO:0000256" key="1">
    <source>
        <dbReference type="SAM" id="MobiDB-lite"/>
    </source>
</evidence>
<dbReference type="InterPro" id="IPR052058">
    <property type="entry name" value="Alcohol_O-acetyltransferase"/>
</dbReference>
<name>A0ABU0YHW5_9PROT</name>
<dbReference type="EMBL" id="JAUYVI010000001">
    <property type="protein sequence ID" value="MDQ7246780.1"/>
    <property type="molecule type" value="Genomic_DNA"/>
</dbReference>
<feature type="region of interest" description="Disordered" evidence="1">
    <location>
        <begin position="1"/>
        <end position="23"/>
    </location>
</feature>
<evidence type="ECO:0000313" key="3">
    <source>
        <dbReference type="EMBL" id="MDQ7246780.1"/>
    </source>
</evidence>
<dbReference type="Proteomes" id="UP001230156">
    <property type="component" value="Unassembled WGS sequence"/>
</dbReference>
<dbReference type="RefSeq" id="WP_379954175.1">
    <property type="nucleotide sequence ID" value="NZ_JAUYVI010000001.1"/>
</dbReference>
<comment type="caution">
    <text evidence="3">The sequence shown here is derived from an EMBL/GenBank/DDBJ whole genome shotgun (WGS) entry which is preliminary data.</text>
</comment>
<dbReference type="PANTHER" id="PTHR28037">
    <property type="entry name" value="ALCOHOL O-ACETYLTRANSFERASE 1-RELATED"/>
    <property type="match status" value="1"/>
</dbReference>
<dbReference type="Pfam" id="PF00668">
    <property type="entry name" value="Condensation"/>
    <property type="match status" value="1"/>
</dbReference>
<dbReference type="InterPro" id="IPR023213">
    <property type="entry name" value="CAT-like_dom_sf"/>
</dbReference>
<organism evidence="3 4">
    <name type="scientific">Dongia sedimenti</name>
    <dbReference type="NCBI Taxonomy" id="3064282"/>
    <lineage>
        <taxon>Bacteria</taxon>
        <taxon>Pseudomonadati</taxon>
        <taxon>Pseudomonadota</taxon>
        <taxon>Alphaproteobacteria</taxon>
        <taxon>Rhodospirillales</taxon>
        <taxon>Dongiaceae</taxon>
        <taxon>Dongia</taxon>
    </lineage>
</organism>
<dbReference type="SUPFAM" id="SSF52777">
    <property type="entry name" value="CoA-dependent acyltransferases"/>
    <property type="match status" value="2"/>
</dbReference>
<reference evidence="4" key="1">
    <citation type="submission" date="2023-08" db="EMBL/GenBank/DDBJ databases">
        <title>Rhodospirillaceae gen. nov., a novel taxon isolated from the Yangtze River Yuezi River estuary sludge.</title>
        <authorList>
            <person name="Ruan L."/>
        </authorList>
    </citation>
    <scope>NUCLEOTIDE SEQUENCE [LARGE SCALE GENOMIC DNA]</scope>
    <source>
        <strain evidence="4">R-7</strain>
    </source>
</reference>
<keyword evidence="4" id="KW-1185">Reference proteome</keyword>
<protein>
    <submittedName>
        <fullName evidence="3">Condensation domain-containing protein</fullName>
    </submittedName>
</protein>
<dbReference type="Gene3D" id="3.30.559.30">
    <property type="entry name" value="Nonribosomal peptide synthetase, condensation domain"/>
    <property type="match status" value="1"/>
</dbReference>